<dbReference type="AlphaFoldDB" id="A0AAJ1V675"/>
<dbReference type="InterPro" id="IPR043168">
    <property type="entry name" value="DegV_C"/>
</dbReference>
<dbReference type="NCBIfam" id="TIGR00762">
    <property type="entry name" value="DegV"/>
    <property type="match status" value="1"/>
</dbReference>
<comment type="caution">
    <text evidence="3">The sequence shown here is derived from an EMBL/GenBank/DDBJ whole genome shotgun (WGS) entry which is preliminary data.</text>
</comment>
<dbReference type="GO" id="GO:0008289">
    <property type="term" value="F:lipid binding"/>
    <property type="evidence" value="ECO:0007669"/>
    <property type="project" value="UniProtKB-KW"/>
</dbReference>
<dbReference type="PANTHER" id="PTHR33434:SF2">
    <property type="entry name" value="FATTY ACID-BINDING PROTEIN TM_1468"/>
    <property type="match status" value="1"/>
</dbReference>
<dbReference type="EMBL" id="JASOOE010000020">
    <property type="protein sequence ID" value="MDK7188014.1"/>
    <property type="molecule type" value="Genomic_DNA"/>
</dbReference>
<organism evidence="3 4">
    <name type="scientific">Facklamia hominis</name>
    <dbReference type="NCBI Taxonomy" id="178214"/>
    <lineage>
        <taxon>Bacteria</taxon>
        <taxon>Bacillati</taxon>
        <taxon>Bacillota</taxon>
        <taxon>Bacilli</taxon>
        <taxon>Lactobacillales</taxon>
        <taxon>Aerococcaceae</taxon>
        <taxon>Facklamia</taxon>
    </lineage>
</organism>
<dbReference type="Pfam" id="PF02645">
    <property type="entry name" value="DegV"/>
    <property type="match status" value="1"/>
</dbReference>
<dbReference type="InterPro" id="IPR003797">
    <property type="entry name" value="DegV"/>
</dbReference>
<evidence type="ECO:0000313" key="4">
    <source>
        <dbReference type="Proteomes" id="UP001229251"/>
    </source>
</evidence>
<dbReference type="RefSeq" id="WP_070608395.1">
    <property type="nucleotide sequence ID" value="NZ_JASOOE010000020.1"/>
</dbReference>
<comment type="function">
    <text evidence="1">May bind long-chain fatty acids, such as palmitate, and may play a role in lipid transport or fatty acid metabolism.</text>
</comment>
<name>A0AAJ1V675_9LACT</name>
<dbReference type="Gene3D" id="3.40.50.10440">
    <property type="entry name" value="Dihydroxyacetone kinase, domain 1"/>
    <property type="match status" value="1"/>
</dbReference>
<dbReference type="SUPFAM" id="SSF82549">
    <property type="entry name" value="DAK1/DegV-like"/>
    <property type="match status" value="1"/>
</dbReference>
<evidence type="ECO:0000313" key="3">
    <source>
        <dbReference type="EMBL" id="MDK7188014.1"/>
    </source>
</evidence>
<dbReference type="PANTHER" id="PTHR33434">
    <property type="entry name" value="DEGV DOMAIN-CONTAINING PROTEIN DR_1986-RELATED"/>
    <property type="match status" value="1"/>
</dbReference>
<gene>
    <name evidence="3" type="ORF">QP433_08465</name>
</gene>
<dbReference type="Gene3D" id="2.20.28.50">
    <property type="entry name" value="degv family protein"/>
    <property type="match status" value="1"/>
</dbReference>
<dbReference type="PROSITE" id="PS51482">
    <property type="entry name" value="DEGV"/>
    <property type="match status" value="1"/>
</dbReference>
<dbReference type="InterPro" id="IPR050270">
    <property type="entry name" value="DegV_domain_contain"/>
</dbReference>
<dbReference type="Gene3D" id="3.30.1180.10">
    <property type="match status" value="1"/>
</dbReference>
<reference evidence="3" key="1">
    <citation type="submission" date="2023-05" db="EMBL/GenBank/DDBJ databases">
        <title>Cataloging the Phylogenetic Diversity of Human Bladder Bacteria.</title>
        <authorList>
            <person name="Du J."/>
        </authorList>
    </citation>
    <scope>NUCLEOTIDE SEQUENCE</scope>
    <source>
        <strain evidence="3">UMB1231</strain>
    </source>
</reference>
<protein>
    <submittedName>
        <fullName evidence="3">DegV family protein</fullName>
    </submittedName>
</protein>
<keyword evidence="2" id="KW-0446">Lipid-binding</keyword>
<proteinExistence type="predicted"/>
<sequence length="280" mass="30984">MTWKIITDSGSDFRSISDITSDISFEVVPLILNIDHQIYHDTTDLDISEMIQTMTQSQSASTTACPAPDSYVQAFKDAENILCFTLSSQISGSYNSASLAKDLVLEENPKQNIQIIDSRSAGAEIDLLILKAIELIQANHSFETVISEINHFHEKTKVNFLLESVDSLVKNGRVSKIIGQMIGLLGIRLIGKRSPEGTIELAQKTKGIKRAYKALIREMEKNGFDGGQVVISHVQNHTAAEELANLIREIYPQTELLILPCSGLCSFYAQDKGLIIGYHQ</sequence>
<accession>A0AAJ1V675</accession>
<evidence type="ECO:0000256" key="1">
    <source>
        <dbReference type="ARBA" id="ARBA00003238"/>
    </source>
</evidence>
<dbReference type="Proteomes" id="UP001229251">
    <property type="component" value="Unassembled WGS sequence"/>
</dbReference>
<evidence type="ECO:0000256" key="2">
    <source>
        <dbReference type="ARBA" id="ARBA00023121"/>
    </source>
</evidence>